<proteinExistence type="predicted"/>
<dbReference type="WBParaSite" id="PS1159_v2.g18639.t1">
    <property type="protein sequence ID" value="PS1159_v2.g18639.t1"/>
    <property type="gene ID" value="PS1159_v2.g18639"/>
</dbReference>
<protein>
    <submittedName>
        <fullName evidence="2">Choline/ethanolamine kinase</fullName>
    </submittedName>
</protein>
<evidence type="ECO:0000313" key="2">
    <source>
        <dbReference type="WBParaSite" id="PS1159_v2.g18639.t1"/>
    </source>
</evidence>
<accession>A0AC35FL92</accession>
<reference evidence="2" key="1">
    <citation type="submission" date="2022-11" db="UniProtKB">
        <authorList>
            <consortium name="WormBaseParasite"/>
        </authorList>
    </citation>
    <scope>IDENTIFICATION</scope>
</reference>
<sequence length="389" mass="45079">MCENKNIFKDFFDPVKANNNEMDPTVKKTILKYCGDFLGGIWKEINPEKIDIEKLDGGTLNIIFLCSLKDSIHPLNTEPTKVVFRIYCKPDTGIISETVICSILAEKNIGPKLYGIFDGGRIEEYIPSKPLTMKDICVPSISKEIAKQFAQIHQLCVPIKKNANFMDFIDEWFQNLSNNQNLPPFFDIPEHYHKYSPKTLTIQDLKTEIEFIRSKLSKLLKNIVFCHNDLHGGNILLINDNNNQKHEDCSKKLNQQISSSKLMLIDFEFASYNPRGFDLGHHFAEYVFDYEAKTPPYSSTTRIPSKKHMFEFIFAYIDFQNPELSKAEKNQKAEILLKETLPFIPISYLFWSGYMINDGLNSKTDFDFIGFALERLGLYFMHKHYLKDL</sequence>
<dbReference type="Proteomes" id="UP000887580">
    <property type="component" value="Unplaced"/>
</dbReference>
<organism evidence="1 2">
    <name type="scientific">Panagrolaimus sp. PS1159</name>
    <dbReference type="NCBI Taxonomy" id="55785"/>
    <lineage>
        <taxon>Eukaryota</taxon>
        <taxon>Metazoa</taxon>
        <taxon>Ecdysozoa</taxon>
        <taxon>Nematoda</taxon>
        <taxon>Chromadorea</taxon>
        <taxon>Rhabditida</taxon>
        <taxon>Tylenchina</taxon>
        <taxon>Panagrolaimomorpha</taxon>
        <taxon>Panagrolaimoidea</taxon>
        <taxon>Panagrolaimidae</taxon>
        <taxon>Panagrolaimus</taxon>
    </lineage>
</organism>
<evidence type="ECO:0000313" key="1">
    <source>
        <dbReference type="Proteomes" id="UP000887580"/>
    </source>
</evidence>
<name>A0AC35FL92_9BILA</name>